<protein>
    <submittedName>
        <fullName evidence="1">Uncharacterized conserved protein</fullName>
    </submittedName>
</protein>
<dbReference type="STRING" id="412419.BDU_208"/>
<evidence type="ECO:0000313" key="1">
    <source>
        <dbReference type="EMBL" id="ACH93162.1"/>
    </source>
</evidence>
<dbReference type="InterPro" id="IPR049714">
    <property type="entry name" value="BB0208-like"/>
</dbReference>
<accession>B5RL33</accession>
<dbReference type="Proteomes" id="UP000000611">
    <property type="component" value="Chromosome"/>
</dbReference>
<organism evidence="1 2">
    <name type="scientific">Borrelia duttonii (strain Ly)</name>
    <dbReference type="NCBI Taxonomy" id="412419"/>
    <lineage>
        <taxon>Bacteria</taxon>
        <taxon>Pseudomonadati</taxon>
        <taxon>Spirochaetota</taxon>
        <taxon>Spirochaetia</taxon>
        <taxon>Spirochaetales</taxon>
        <taxon>Borreliaceae</taxon>
        <taxon>Borrelia</taxon>
    </lineage>
</organism>
<dbReference type="KEGG" id="bdu:BDU_208"/>
<dbReference type="AlphaFoldDB" id="B5RL33"/>
<dbReference type="EMBL" id="CP000976">
    <property type="protein sequence ID" value="ACH93162.1"/>
    <property type="molecule type" value="Genomic_DNA"/>
</dbReference>
<proteinExistence type="predicted"/>
<dbReference type="NCBIfam" id="NF041829">
    <property type="entry name" value="Borr_BB0208"/>
    <property type="match status" value="1"/>
</dbReference>
<gene>
    <name evidence="1" type="ordered locus">BDU_208</name>
</gene>
<reference evidence="1 2" key="1">
    <citation type="journal article" date="2008" name="PLoS Genet.">
        <title>The genome of Borrelia recurrentis, the agent of deadly louse-borne relapsing fever, is a degraded subset of tick-borne Borrelia duttonii.</title>
        <authorList>
            <person name="Lescot M."/>
            <person name="Audic S."/>
            <person name="Robert C."/>
            <person name="Nguyen T.T."/>
            <person name="Blanc G."/>
            <person name="Cutler S.J."/>
            <person name="Wincker P."/>
            <person name="Couloux A."/>
            <person name="Claverie J.-M."/>
            <person name="Raoult D."/>
            <person name="Drancourt M."/>
        </authorList>
    </citation>
    <scope>NUCLEOTIDE SEQUENCE [LARGE SCALE GENOMIC DNA]</scope>
    <source>
        <strain evidence="1 2">Ly</strain>
    </source>
</reference>
<sequence>MTITTKYQKFYDNLKILKKYINTNVEEKILKYSILSKLYKLNEKDVINLITISKNYELKKNILNITLEEYYYEKAQDNNLKNWILEIIKEKNLLQIKKETNLISKRPGITYKLNSSNFLKIIEIYNNKQYTEEKKELYKQLILNFSNNLKIENLEPTIDILIAVKYRNKEKIKQILKDNLSFQRLFKSSLSQKQNRVTKLKKLLILTYWPVGCLSKSLFNKILTKNYKYIIDEVLTLKYDEILKYLKTIKTFSLNEIFYKGSNKNSNFNYFFSEFTRYTPKDFQNTFKTYLFSLEKTAIKQYLKWFFKDKVPHEWKDFIFTIEYIDTHKLLNLNTNIEDMITAKFQAEEFFISFEKMNFNPYESSKIFQNKNLRRIFLINVINYIKKHITKIDTYGWISFYIYADKNDRIQTEKDIKQFFKNKNFEIQNQIFVYFLSFYPNIDKKHFEFISEIMLYLDSNKITIPQEIIQMQKTTPHKFNYCKSYIFVKSLTLRTRVFKILNKNIKLELLFQPEEFHKKISLLPAIYYIVCYYKPDTLKEEQKISPKQKEEIINFITFLTQEQNKFGFKTL</sequence>
<dbReference type="OrthoDB" id="350986at2"/>
<name>B5RL33_BORDL</name>
<dbReference type="RefSeq" id="WP_012537974.1">
    <property type="nucleotide sequence ID" value="NC_011229.1"/>
</dbReference>
<evidence type="ECO:0000313" key="2">
    <source>
        <dbReference type="Proteomes" id="UP000000611"/>
    </source>
</evidence>
<dbReference type="HOGENOM" id="CLU_034633_0_0_12"/>
<keyword evidence="2" id="KW-1185">Reference proteome</keyword>